<feature type="region of interest" description="Disordered" evidence="1">
    <location>
        <begin position="1"/>
        <end position="23"/>
    </location>
</feature>
<gene>
    <name evidence="2" type="ORF">SVUK_LOCUS620</name>
</gene>
<reference evidence="2 3" key="1">
    <citation type="submission" date="2018-11" db="EMBL/GenBank/DDBJ databases">
        <authorList>
            <consortium name="Pathogen Informatics"/>
        </authorList>
    </citation>
    <scope>NUCLEOTIDE SEQUENCE [LARGE SCALE GENOMIC DNA]</scope>
</reference>
<protein>
    <submittedName>
        <fullName evidence="2">Uncharacterized protein</fullName>
    </submittedName>
</protein>
<evidence type="ECO:0000256" key="1">
    <source>
        <dbReference type="SAM" id="MobiDB-lite"/>
    </source>
</evidence>
<evidence type="ECO:0000313" key="3">
    <source>
        <dbReference type="Proteomes" id="UP000270094"/>
    </source>
</evidence>
<dbReference type="OrthoDB" id="5843696at2759"/>
<dbReference type="AlphaFoldDB" id="A0A3P7KCH8"/>
<keyword evidence="3" id="KW-1185">Reference proteome</keyword>
<proteinExistence type="predicted"/>
<feature type="compositionally biased region" description="Polar residues" evidence="1">
    <location>
        <begin position="1"/>
        <end position="10"/>
    </location>
</feature>
<dbReference type="Proteomes" id="UP000270094">
    <property type="component" value="Unassembled WGS sequence"/>
</dbReference>
<accession>A0A3P7KCH8</accession>
<name>A0A3P7KCH8_STRVU</name>
<sequence>MAQSISSNETVADGDEAPKKLSKAEKKALYKPEYAEPHATRRKVLKDVFLNEKNEVLKDELIQSILYAIYESDDNPYDSMLQLHKICPDYASVKPKSLAGLTVTYLRSWISKLDDPLALFERCVTQELQIDAFRIATAKHTGNLKLFKEVFCLDDPKALPIFYNQIAG</sequence>
<dbReference type="EMBL" id="UYYB01001065">
    <property type="protein sequence ID" value="VDM65622.1"/>
    <property type="molecule type" value="Genomic_DNA"/>
</dbReference>
<organism evidence="2 3">
    <name type="scientific">Strongylus vulgaris</name>
    <name type="common">Blood worm</name>
    <dbReference type="NCBI Taxonomy" id="40348"/>
    <lineage>
        <taxon>Eukaryota</taxon>
        <taxon>Metazoa</taxon>
        <taxon>Ecdysozoa</taxon>
        <taxon>Nematoda</taxon>
        <taxon>Chromadorea</taxon>
        <taxon>Rhabditida</taxon>
        <taxon>Rhabditina</taxon>
        <taxon>Rhabditomorpha</taxon>
        <taxon>Strongyloidea</taxon>
        <taxon>Strongylidae</taxon>
        <taxon>Strongylus</taxon>
    </lineage>
</organism>
<evidence type="ECO:0000313" key="2">
    <source>
        <dbReference type="EMBL" id="VDM65622.1"/>
    </source>
</evidence>